<dbReference type="Proteomes" id="UP000327085">
    <property type="component" value="Chromosome 2"/>
</dbReference>
<name>A0A5E4E718_PRUDU</name>
<dbReference type="GO" id="GO:0000184">
    <property type="term" value="P:nuclear-transcribed mRNA catabolic process, nonsense-mediated decay"/>
    <property type="evidence" value="ECO:0007669"/>
    <property type="project" value="UniProtKB-KW"/>
</dbReference>
<reference evidence="5" key="1">
    <citation type="submission" date="2019-07" db="EMBL/GenBank/DDBJ databases">
        <authorList>
            <person name="Alioto T."/>
            <person name="Alioto T."/>
            <person name="Gomez Garrido J."/>
        </authorList>
    </citation>
    <scope>NUCLEOTIDE SEQUENCE</scope>
</reference>
<evidence type="ECO:0000313" key="6">
    <source>
        <dbReference type="Proteomes" id="UP000327085"/>
    </source>
</evidence>
<dbReference type="Gene3D" id="3.40.50.300">
    <property type="entry name" value="P-loop containing nucleotide triphosphate hydrolases"/>
    <property type="match status" value="1"/>
</dbReference>
<dbReference type="OMA" id="ASVCHIL"/>
<dbReference type="PANTHER" id="PTHR14270">
    <property type="entry name" value="NONSENSE-MEDIATED MRNA DECAY FACTOR SMG9"/>
    <property type="match status" value="1"/>
</dbReference>
<evidence type="ECO:0000256" key="3">
    <source>
        <dbReference type="SAM" id="MobiDB-lite"/>
    </source>
</evidence>
<feature type="compositionally biased region" description="Basic and acidic residues" evidence="3">
    <location>
        <begin position="247"/>
        <end position="257"/>
    </location>
</feature>
<evidence type="ECO:0000313" key="7">
    <source>
        <dbReference type="Proteomes" id="UP001054821"/>
    </source>
</evidence>
<reference evidence="4 7" key="3">
    <citation type="journal article" date="2022" name="G3 (Bethesda)">
        <title>Whole-genome sequence and methylome profiling of the almond [Prunus dulcis (Mill.) D.A. Webb] cultivar 'Nonpareil'.</title>
        <authorList>
            <person name="D'Amico-Willman K.M."/>
            <person name="Ouma W.Z."/>
            <person name="Meulia T."/>
            <person name="Sideli G.M."/>
            <person name="Gradziel T.M."/>
            <person name="Fresnedo-Ramirez J."/>
        </authorList>
    </citation>
    <scope>NUCLEOTIDE SEQUENCE [LARGE SCALE GENOMIC DNA]</scope>
    <source>
        <strain evidence="4">Clone GOH B32 T37-40</strain>
    </source>
</reference>
<feature type="region of interest" description="Disordered" evidence="3">
    <location>
        <begin position="299"/>
        <end position="322"/>
    </location>
</feature>
<dbReference type="Gramene" id="VVA11475">
    <property type="protein sequence ID" value="VVA11475"/>
    <property type="gene ID" value="Prudul26B027547"/>
</dbReference>
<dbReference type="SUPFAM" id="SSF52540">
    <property type="entry name" value="P-loop containing nucleoside triphosphate hydrolases"/>
    <property type="match status" value="2"/>
</dbReference>
<feature type="region of interest" description="Disordered" evidence="3">
    <location>
        <begin position="230"/>
        <end position="257"/>
    </location>
</feature>
<accession>A0A5E4E718</accession>
<keyword evidence="7" id="KW-1185">Reference proteome</keyword>
<dbReference type="InterPro" id="IPR027417">
    <property type="entry name" value="P-loop_NTPase"/>
</dbReference>
<dbReference type="PANTHER" id="PTHR14270:SF0">
    <property type="entry name" value="NONSENSE-MEDIATED MRNA DECAY FACTOR SMG9"/>
    <property type="match status" value="1"/>
</dbReference>
<dbReference type="EMBL" id="CABIKO010000003">
    <property type="protein sequence ID" value="VVA11475.1"/>
    <property type="molecule type" value="Genomic_DNA"/>
</dbReference>
<evidence type="ECO:0000256" key="2">
    <source>
        <dbReference type="ARBA" id="ARBA00023161"/>
    </source>
</evidence>
<dbReference type="Proteomes" id="UP001054821">
    <property type="component" value="Chromosome 2"/>
</dbReference>
<evidence type="ECO:0000313" key="4">
    <source>
        <dbReference type="EMBL" id="KAI5347342.1"/>
    </source>
</evidence>
<keyword evidence="2" id="KW-0866">Nonsense-mediated mRNA decay</keyword>
<feature type="compositionally biased region" description="Low complexity" evidence="3">
    <location>
        <begin position="234"/>
        <end position="244"/>
    </location>
</feature>
<dbReference type="AlphaFoldDB" id="A0A5E4E718"/>
<dbReference type="EMBL" id="JAJFAZ020000002">
    <property type="protein sequence ID" value="KAI5347342.1"/>
    <property type="molecule type" value="Genomic_DNA"/>
</dbReference>
<dbReference type="InParanoid" id="A0A5E4E718"/>
<evidence type="ECO:0000256" key="1">
    <source>
        <dbReference type="ARBA" id="ARBA00007712"/>
    </source>
</evidence>
<organism evidence="5 6">
    <name type="scientific">Prunus dulcis</name>
    <name type="common">Almond</name>
    <name type="synonym">Amygdalus dulcis</name>
    <dbReference type="NCBI Taxonomy" id="3755"/>
    <lineage>
        <taxon>Eukaryota</taxon>
        <taxon>Viridiplantae</taxon>
        <taxon>Streptophyta</taxon>
        <taxon>Embryophyta</taxon>
        <taxon>Tracheophyta</taxon>
        <taxon>Spermatophyta</taxon>
        <taxon>Magnoliopsida</taxon>
        <taxon>eudicotyledons</taxon>
        <taxon>Gunneridae</taxon>
        <taxon>Pentapetalae</taxon>
        <taxon>rosids</taxon>
        <taxon>fabids</taxon>
        <taxon>Rosales</taxon>
        <taxon>Rosaceae</taxon>
        <taxon>Amygdaloideae</taxon>
        <taxon>Amygdaleae</taxon>
        <taxon>Prunus</taxon>
    </lineage>
</organism>
<proteinExistence type="inferred from homology"/>
<gene>
    <name evidence="5" type="ORF">ALMOND_2B027547</name>
    <name evidence="4" type="ORF">L3X38_015221</name>
</gene>
<reference evidence="6" key="2">
    <citation type="journal article" date="2020" name="Plant J.">
        <title>Transposons played a major role in the diversification between the closely related almond and peach genomes: results from the almond genome sequence.</title>
        <authorList>
            <person name="Alioto T."/>
            <person name="Alexiou K.G."/>
            <person name="Bardil A."/>
            <person name="Barteri F."/>
            <person name="Castanera R."/>
            <person name="Cruz F."/>
            <person name="Dhingra A."/>
            <person name="Duval H."/>
            <person name="Fernandez I Marti A."/>
            <person name="Frias L."/>
            <person name="Galan B."/>
            <person name="Garcia J.L."/>
            <person name="Howad W."/>
            <person name="Gomez-Garrido J."/>
            <person name="Gut M."/>
            <person name="Julca I."/>
            <person name="Morata J."/>
            <person name="Puigdomenech P."/>
            <person name="Ribeca P."/>
            <person name="Rubio Cabetas M.J."/>
            <person name="Vlasova A."/>
            <person name="Wirthensohn M."/>
            <person name="Garcia-Mas J."/>
            <person name="Gabaldon T."/>
            <person name="Casacuberta J.M."/>
            <person name="Arus P."/>
        </authorList>
    </citation>
    <scope>NUCLEOTIDE SEQUENCE [LARGE SCALE GENOMIC DNA]</scope>
    <source>
        <strain evidence="6">cv. Texas</strain>
    </source>
</reference>
<evidence type="ECO:0000313" key="5">
    <source>
        <dbReference type="EMBL" id="VVA11475.1"/>
    </source>
</evidence>
<dbReference type="InterPro" id="IPR039177">
    <property type="entry name" value="SMG9"/>
</dbReference>
<protein>
    <submittedName>
        <fullName evidence="5">PREDICTED: SMG9</fullName>
    </submittedName>
</protein>
<sequence>MAGSTSTGGSGPSNPPKILLAKPGLVTGAPVAGKFGRAGTGDEYTTSLRSRLPSSIGSLNLLSDSWDFHIDRFLPFLTENTEFTVVGVIGPPGVGKSTIMNELYGFDATSPGMLPPFAIETEEGKAMARHCSMGIEPRVSAERLILLDTQPVFSPSVLAEMMRPDGSSTVPVLTTAESLSAELAHELMGIQLGVLLTSICHILLVISEGVHDHSTWRLMSTVDLLKHGIPDPSSPTLSNSLSSNIGPEKDSRDKAHEGGEYMATPVFVHTKLRDHDLSPHNFVQLRKALAQYVSTSSFMRPENGNMSKSRDPDSMAPGTQSRYPDSLVPSLFVIPTKNKDDSPGDQYESYTSMLWKLRDKVLSMNSPPFGRTVSEREWLKNSAKIWELVKNSPIIAEYSRTLQSCGMFRR</sequence>
<comment type="similarity">
    <text evidence="1">Belongs to the SMG9 family.</text>
</comment>